<organism evidence="4 5">
    <name type="scientific">PS1 clade bacterium</name>
    <dbReference type="NCBI Taxonomy" id="2175152"/>
    <lineage>
        <taxon>Bacteria</taxon>
        <taxon>Pseudomonadati</taxon>
        <taxon>Pseudomonadota</taxon>
        <taxon>Alphaproteobacteria</taxon>
        <taxon>PS1 clade</taxon>
    </lineage>
</organism>
<dbReference type="SMART" id="SM01329">
    <property type="entry name" value="Iso_dh"/>
    <property type="match status" value="1"/>
</dbReference>
<keyword evidence="2" id="KW-0560">Oxidoreductase</keyword>
<gene>
    <name evidence="4" type="ORF">DBW71_03825</name>
</gene>
<protein>
    <submittedName>
        <fullName evidence="4">Isocitrate/isopropylmalate dehydrogenase family protein</fullName>
    </submittedName>
</protein>
<comment type="similarity">
    <text evidence="1">Belongs to the isocitrate and isopropylmalate dehydrogenases family.</text>
</comment>
<dbReference type="Gene3D" id="3.40.718.10">
    <property type="entry name" value="Isopropylmalate Dehydrogenase"/>
    <property type="match status" value="1"/>
</dbReference>
<comment type="caution">
    <text evidence="4">The sequence shown here is derived from an EMBL/GenBank/DDBJ whole genome shotgun (WGS) entry which is preliminary data.</text>
</comment>
<name>A0A368DNH4_9PROT</name>
<dbReference type="Pfam" id="PF00180">
    <property type="entry name" value="Iso_dh"/>
    <property type="match status" value="1"/>
</dbReference>
<proteinExistence type="inferred from homology"/>
<dbReference type="AlphaFoldDB" id="A0A368DNH4"/>
<dbReference type="PANTHER" id="PTHR11835">
    <property type="entry name" value="DECARBOXYLATING DEHYDROGENASES-ISOCITRATE, ISOPROPYLMALATE, TARTRATE"/>
    <property type="match status" value="1"/>
</dbReference>
<dbReference type="InterPro" id="IPR024084">
    <property type="entry name" value="IsoPropMal-DH-like_dom"/>
</dbReference>
<dbReference type="GO" id="GO:0004449">
    <property type="term" value="F:isocitrate dehydrogenase (NAD+) activity"/>
    <property type="evidence" value="ECO:0007669"/>
    <property type="project" value="TreeGrafter"/>
</dbReference>
<evidence type="ECO:0000259" key="3">
    <source>
        <dbReference type="SMART" id="SM01329"/>
    </source>
</evidence>
<evidence type="ECO:0000256" key="2">
    <source>
        <dbReference type="ARBA" id="ARBA00023002"/>
    </source>
</evidence>
<reference evidence="4 5" key="1">
    <citation type="journal article" date="2018" name="Microbiome">
        <title>Fine metagenomic profile of the Mediterranean stratified and mixed water columns revealed by assembly and recruitment.</title>
        <authorList>
            <person name="Haro-Moreno J.M."/>
            <person name="Lopez-Perez M."/>
            <person name="De La Torre J.R."/>
            <person name="Picazo A."/>
            <person name="Camacho A."/>
            <person name="Rodriguez-Valera F."/>
        </authorList>
    </citation>
    <scope>NUCLEOTIDE SEQUENCE [LARGE SCALE GENOMIC DNA]</scope>
    <source>
        <strain evidence="4">MED-G57</strain>
    </source>
</reference>
<dbReference type="EMBL" id="QOQD01000007">
    <property type="protein sequence ID" value="RCL73389.1"/>
    <property type="molecule type" value="Genomic_DNA"/>
</dbReference>
<evidence type="ECO:0000313" key="5">
    <source>
        <dbReference type="Proteomes" id="UP000253570"/>
    </source>
</evidence>
<dbReference type="Proteomes" id="UP000253570">
    <property type="component" value="Unassembled WGS sequence"/>
</dbReference>
<dbReference type="PANTHER" id="PTHR11835:SF34">
    <property type="entry name" value="ISOCITRATE DEHYDROGENASE [NAD] SUBUNIT ALPHA, MITOCHONDRIAL"/>
    <property type="match status" value="1"/>
</dbReference>
<dbReference type="GO" id="GO:0006102">
    <property type="term" value="P:isocitrate metabolic process"/>
    <property type="evidence" value="ECO:0007669"/>
    <property type="project" value="TreeGrafter"/>
</dbReference>
<sequence>MEKLRIAIMEGDDIGTEIVPVARDILSKSLQMMDIDIELIELPIGKLAYEKYGDTFPHHTISQLNNVNGIICGPIGHNNYPRDDPHWKMPPIRKHFELFASVRPIKSFNTDRDIDIIFVREVTEGLQSTETVVAGYPEFRPNDEITIASRVITRSGSEKVARCAFDIANTKNRKKVTAAHKEPIYRLSCGMFLEECVKVAKEYEDINFDDTLIDTIAMHLVSRPESFDIIVTTNQFGDILSDIGAGLIGSIGMAPGLCVGNNLAMAQATHGSAPDISGKNISNPYAMVISTAMLLSWMGFKYKEDKLVNASNLIEKSANDVIAEKKFITADIGGKSSTQDMGEEIIRKLECNSI</sequence>
<accession>A0A368DNH4</accession>
<dbReference type="GO" id="GO:0006099">
    <property type="term" value="P:tricarboxylic acid cycle"/>
    <property type="evidence" value="ECO:0007669"/>
    <property type="project" value="TreeGrafter"/>
</dbReference>
<dbReference type="SUPFAM" id="SSF53659">
    <property type="entry name" value="Isocitrate/Isopropylmalate dehydrogenase-like"/>
    <property type="match status" value="1"/>
</dbReference>
<feature type="domain" description="Isopropylmalate dehydrogenase-like" evidence="3">
    <location>
        <begin position="5"/>
        <end position="345"/>
    </location>
</feature>
<evidence type="ECO:0000256" key="1">
    <source>
        <dbReference type="ARBA" id="ARBA00007769"/>
    </source>
</evidence>
<evidence type="ECO:0000313" key="4">
    <source>
        <dbReference type="EMBL" id="RCL73389.1"/>
    </source>
</evidence>